<proteinExistence type="inferred from homology"/>
<keyword evidence="3" id="KW-0274">FAD</keyword>
<evidence type="ECO:0000256" key="2">
    <source>
        <dbReference type="ARBA" id="ARBA00022630"/>
    </source>
</evidence>
<dbReference type="EMBL" id="JBHSFK010000009">
    <property type="protein sequence ID" value="MFC4501055.1"/>
    <property type="molecule type" value="Genomic_DNA"/>
</dbReference>
<dbReference type="RefSeq" id="WP_381172387.1">
    <property type="nucleotide sequence ID" value="NZ_JBHSFK010000009.1"/>
</dbReference>
<evidence type="ECO:0000313" key="6">
    <source>
        <dbReference type="EMBL" id="MFC4501055.1"/>
    </source>
</evidence>
<keyword evidence="2" id="KW-0285">Flavoprotein</keyword>
<comment type="similarity">
    <text evidence="1">Belongs to the FAD-dependent oxidoreductase family.</text>
</comment>
<sequence length="362" mass="38357">MSPTVVIIGGGYGGCATAKALDAVADVVLVEPKDAFFHTVGALRATVNPEFMPQVFFPYEGLLANGQVVRDRAVHVEPGVVTLASGKEMNADYLVLATGSSYPFPAKHDLDDTAAARAKYRQAHDDLATAEHVLLLGGGPVGLEFAGEIKAVWPRKKVVIVDPVADILSEYESELREEVRRQLAELGVQLVLGSPLQEDPPTAPGERGTFHVTTDSDVEITGDIWFRCFGVVPNTAFLAGALADARWEDGRVAVTDTLQVKGQSSVFCLGDSTDVAEQKRASAAIRHSEVVAANIKALITGEGELTTYQPGPPAILLPLGPNAGASQMPGQGVLGAEVTARYKGADMMTERFREMLFGTGTA</sequence>
<evidence type="ECO:0000256" key="4">
    <source>
        <dbReference type="ARBA" id="ARBA00023002"/>
    </source>
</evidence>
<protein>
    <submittedName>
        <fullName evidence="6">FAD-dependent oxidoreductase</fullName>
    </submittedName>
</protein>
<dbReference type="PRINTS" id="PR00368">
    <property type="entry name" value="FADPNR"/>
</dbReference>
<dbReference type="SUPFAM" id="SSF51905">
    <property type="entry name" value="FAD/NAD(P)-binding domain"/>
    <property type="match status" value="1"/>
</dbReference>
<organism evidence="6 7">
    <name type="scientific">Streptomyces vulcanius</name>
    <dbReference type="NCBI Taxonomy" id="1441876"/>
    <lineage>
        <taxon>Bacteria</taxon>
        <taxon>Bacillati</taxon>
        <taxon>Actinomycetota</taxon>
        <taxon>Actinomycetes</taxon>
        <taxon>Kitasatosporales</taxon>
        <taxon>Streptomycetaceae</taxon>
        <taxon>Streptomyces</taxon>
    </lineage>
</organism>
<dbReference type="PANTHER" id="PTHR43735">
    <property type="entry name" value="APOPTOSIS-INDUCING FACTOR 1"/>
    <property type="match status" value="1"/>
</dbReference>
<evidence type="ECO:0000256" key="3">
    <source>
        <dbReference type="ARBA" id="ARBA00022827"/>
    </source>
</evidence>
<comment type="caution">
    <text evidence="6">The sequence shown here is derived from an EMBL/GenBank/DDBJ whole genome shotgun (WGS) entry which is preliminary data.</text>
</comment>
<evidence type="ECO:0000259" key="5">
    <source>
        <dbReference type="Pfam" id="PF07992"/>
    </source>
</evidence>
<dbReference type="PRINTS" id="PR00469">
    <property type="entry name" value="PNDRDTASEII"/>
</dbReference>
<reference evidence="7" key="1">
    <citation type="journal article" date="2019" name="Int. J. Syst. Evol. Microbiol.">
        <title>The Global Catalogue of Microorganisms (GCM) 10K type strain sequencing project: providing services to taxonomists for standard genome sequencing and annotation.</title>
        <authorList>
            <consortium name="The Broad Institute Genomics Platform"/>
            <consortium name="The Broad Institute Genome Sequencing Center for Infectious Disease"/>
            <person name="Wu L."/>
            <person name="Ma J."/>
        </authorList>
    </citation>
    <scope>NUCLEOTIDE SEQUENCE [LARGE SCALE GENOMIC DNA]</scope>
    <source>
        <strain evidence="7">CGMCC 4.7177</strain>
    </source>
</reference>
<keyword evidence="4" id="KW-0560">Oxidoreductase</keyword>
<dbReference type="PANTHER" id="PTHR43735:SF3">
    <property type="entry name" value="FERROPTOSIS SUPPRESSOR PROTEIN 1"/>
    <property type="match status" value="1"/>
</dbReference>
<evidence type="ECO:0000256" key="1">
    <source>
        <dbReference type="ARBA" id="ARBA00006442"/>
    </source>
</evidence>
<accession>A0ABV9AMC3</accession>
<dbReference type="Pfam" id="PF07992">
    <property type="entry name" value="Pyr_redox_2"/>
    <property type="match status" value="1"/>
</dbReference>
<name>A0ABV9AMC3_9ACTN</name>
<evidence type="ECO:0000313" key="7">
    <source>
        <dbReference type="Proteomes" id="UP001595839"/>
    </source>
</evidence>
<dbReference type="InterPro" id="IPR036188">
    <property type="entry name" value="FAD/NAD-bd_sf"/>
</dbReference>
<dbReference type="Proteomes" id="UP001595839">
    <property type="component" value="Unassembled WGS sequence"/>
</dbReference>
<feature type="domain" description="FAD/NAD(P)-binding" evidence="5">
    <location>
        <begin position="4"/>
        <end position="282"/>
    </location>
</feature>
<keyword evidence="7" id="KW-1185">Reference proteome</keyword>
<dbReference type="InterPro" id="IPR023753">
    <property type="entry name" value="FAD/NAD-binding_dom"/>
</dbReference>
<dbReference type="Gene3D" id="3.50.50.100">
    <property type="match status" value="1"/>
</dbReference>
<gene>
    <name evidence="6" type="ORF">ACFPIH_16200</name>
</gene>